<evidence type="ECO:0000313" key="1">
    <source>
        <dbReference type="EMBL" id="CAZ96820.1"/>
    </source>
</evidence>
<evidence type="ECO:0000313" key="2">
    <source>
        <dbReference type="Proteomes" id="UP000008898"/>
    </source>
</evidence>
<dbReference type="STRING" id="63186.ZOBELLIA_2670"/>
<dbReference type="EMBL" id="FP476056">
    <property type="protein sequence ID" value="CAZ96820.1"/>
    <property type="molecule type" value="Genomic_DNA"/>
</dbReference>
<gene>
    <name evidence="1" type="ordered locus">zobellia_2670</name>
</gene>
<dbReference type="Proteomes" id="UP000008898">
    <property type="component" value="Chromosome"/>
</dbReference>
<organism evidence="1 2">
    <name type="scientific">Zobellia galactanivorans (strain DSM 12802 / CCUG 47099 / CIP 106680 / NCIMB 13871 / Dsij)</name>
    <dbReference type="NCBI Taxonomy" id="63186"/>
    <lineage>
        <taxon>Bacteria</taxon>
        <taxon>Pseudomonadati</taxon>
        <taxon>Bacteroidota</taxon>
        <taxon>Flavobacteriia</taxon>
        <taxon>Flavobacteriales</taxon>
        <taxon>Flavobacteriaceae</taxon>
        <taxon>Zobellia</taxon>
    </lineage>
</organism>
<dbReference type="HOGENOM" id="CLU_3335252_0_0_10"/>
<name>G0LCC2_ZOBGA</name>
<keyword evidence="2" id="KW-1185">Reference proteome</keyword>
<dbReference type="AlphaFoldDB" id="G0LCC2"/>
<reference evidence="2" key="1">
    <citation type="submission" date="2009-07" db="EMBL/GenBank/DDBJ databases">
        <title>Complete genome sequence of Zobellia galactanivorans Dsij.</title>
        <authorList>
            <consortium name="Genoscope - CEA"/>
        </authorList>
    </citation>
    <scope>NUCLEOTIDE SEQUENCE [LARGE SCALE GENOMIC DNA]</scope>
    <source>
        <strain evidence="2">DSM 12802 / CCUG 47099 / CIP 106680 / NCIMB 13871 / Dsij</strain>
    </source>
</reference>
<protein>
    <submittedName>
        <fullName evidence="1">Uncharacterized protein</fullName>
    </submittedName>
</protein>
<dbReference type="KEGG" id="zga:ZOBELLIA_2670"/>
<reference evidence="1 2" key="2">
    <citation type="journal article" date="2012" name="Environ. Microbiol.">
        <title>Characterization of the first alginolytic operons in a marine bacterium: from their emergence in marine Flavobacteriia to their independent transfers to marine Proteobacteria and human gut Bacteroides.</title>
        <authorList>
            <person name="Thomas F."/>
            <person name="Barbeyron T."/>
            <person name="Tonon T."/>
            <person name="Genicot S."/>
            <person name="Czjzek M."/>
            <person name="Michel G."/>
        </authorList>
    </citation>
    <scope>NUCLEOTIDE SEQUENCE [LARGE SCALE GENOMIC DNA]</scope>
    <source>
        <strain evidence="2">DSM 12802 / CCUG 47099 / CIP 106680 / NCIMB 13871 / Dsij</strain>
    </source>
</reference>
<sequence>MNWTLCFDSFPSFLPSDLFKKDKVLTLRRKFLVDGMEK</sequence>
<accession>G0LCC2</accession>
<proteinExistence type="predicted"/>